<sequence length="287" mass="32248">MKFGISSYSLFSALKSGDMTITDVIEWAKEQGAEHLEIVPLGFDVQEDETLLDAIRVKAEAVGIELSNYAIGADFVNKTDKEYEDEIARVKSEVDRANRLGVQLMRHDVAWRAPEQTTITQFEEDLPRLVEACQDIADYAAKYNITTSVENHGFHVQAADRVRRLVEAVNRPNYKTTLDIGNFLCADEDPVASVQKNIAIASMVHFKDFYRRPAHLNPGDGWFRSAAGHYLRGAIVGHGDIDIRSVLKVVKNSGYDGHISIEFEGMEECRVGTKIGLENLKRMWDEV</sequence>
<feature type="domain" description="Xylose isomerase-like TIM barrel" evidence="1">
    <location>
        <begin position="25"/>
        <end position="274"/>
    </location>
</feature>
<accession>A0A8J2ZZ79</accession>
<dbReference type="InterPro" id="IPR013022">
    <property type="entry name" value="Xyl_isomerase-like_TIM-brl"/>
</dbReference>
<keyword evidence="2" id="KW-0413">Isomerase</keyword>
<evidence type="ECO:0000313" key="2">
    <source>
        <dbReference type="EMBL" id="GGH87177.1"/>
    </source>
</evidence>
<protein>
    <submittedName>
        <fullName evidence="2">Sugar phosphate isomerase</fullName>
    </submittedName>
</protein>
<evidence type="ECO:0000313" key="3">
    <source>
        <dbReference type="Proteomes" id="UP000656813"/>
    </source>
</evidence>
<dbReference type="Proteomes" id="UP000656813">
    <property type="component" value="Unassembled WGS sequence"/>
</dbReference>
<dbReference type="Gene3D" id="3.20.20.150">
    <property type="entry name" value="Divalent-metal-dependent TIM barrel enzymes"/>
    <property type="match status" value="1"/>
</dbReference>
<dbReference type="InterPro" id="IPR050312">
    <property type="entry name" value="IolE/XylAMocC-like"/>
</dbReference>
<dbReference type="GO" id="GO:0016853">
    <property type="term" value="F:isomerase activity"/>
    <property type="evidence" value="ECO:0007669"/>
    <property type="project" value="UniProtKB-KW"/>
</dbReference>
<dbReference type="PANTHER" id="PTHR12110:SF53">
    <property type="entry name" value="BLR5974 PROTEIN"/>
    <property type="match status" value="1"/>
</dbReference>
<comment type="caution">
    <text evidence="2">The sequence shown here is derived from an EMBL/GenBank/DDBJ whole genome shotgun (WGS) entry which is preliminary data.</text>
</comment>
<dbReference type="AlphaFoldDB" id="A0A8J2ZZ79"/>
<dbReference type="SUPFAM" id="SSF51658">
    <property type="entry name" value="Xylose isomerase-like"/>
    <property type="match status" value="1"/>
</dbReference>
<dbReference type="EMBL" id="BMFV01000037">
    <property type="protein sequence ID" value="GGH87177.1"/>
    <property type="molecule type" value="Genomic_DNA"/>
</dbReference>
<dbReference type="PANTHER" id="PTHR12110">
    <property type="entry name" value="HYDROXYPYRUVATE ISOMERASE"/>
    <property type="match status" value="1"/>
</dbReference>
<gene>
    <name evidence="2" type="ORF">GCM10007096_36590</name>
</gene>
<name>A0A8J2ZZ79_9BACL</name>
<organism evidence="2 3">
    <name type="scientific">Pullulanibacillus pueri</name>
    <dbReference type="NCBI Taxonomy" id="1437324"/>
    <lineage>
        <taxon>Bacteria</taxon>
        <taxon>Bacillati</taxon>
        <taxon>Bacillota</taxon>
        <taxon>Bacilli</taxon>
        <taxon>Bacillales</taxon>
        <taxon>Sporolactobacillaceae</taxon>
        <taxon>Pullulanibacillus</taxon>
    </lineage>
</organism>
<reference evidence="2" key="2">
    <citation type="submission" date="2020-09" db="EMBL/GenBank/DDBJ databases">
        <authorList>
            <person name="Sun Q."/>
            <person name="Zhou Y."/>
        </authorList>
    </citation>
    <scope>NUCLEOTIDE SEQUENCE</scope>
    <source>
        <strain evidence="2">CGMCC 1.12777</strain>
    </source>
</reference>
<dbReference type="InterPro" id="IPR036237">
    <property type="entry name" value="Xyl_isomerase-like_sf"/>
</dbReference>
<dbReference type="RefSeq" id="WP_188498827.1">
    <property type="nucleotide sequence ID" value="NZ_BMFV01000037.1"/>
</dbReference>
<proteinExistence type="predicted"/>
<dbReference type="Pfam" id="PF01261">
    <property type="entry name" value="AP_endonuc_2"/>
    <property type="match status" value="1"/>
</dbReference>
<keyword evidence="3" id="KW-1185">Reference proteome</keyword>
<reference evidence="2" key="1">
    <citation type="journal article" date="2014" name="Int. J. Syst. Evol. Microbiol.">
        <title>Complete genome sequence of Corynebacterium casei LMG S-19264T (=DSM 44701T), isolated from a smear-ripened cheese.</title>
        <authorList>
            <consortium name="US DOE Joint Genome Institute (JGI-PGF)"/>
            <person name="Walter F."/>
            <person name="Albersmeier A."/>
            <person name="Kalinowski J."/>
            <person name="Ruckert C."/>
        </authorList>
    </citation>
    <scope>NUCLEOTIDE SEQUENCE</scope>
    <source>
        <strain evidence="2">CGMCC 1.12777</strain>
    </source>
</reference>
<evidence type="ECO:0000259" key="1">
    <source>
        <dbReference type="Pfam" id="PF01261"/>
    </source>
</evidence>